<dbReference type="AlphaFoldDB" id="L1I838"/>
<dbReference type="HOGENOM" id="CLU_1258180_0_0_1"/>
<feature type="domain" description="RWP-RK" evidence="6">
    <location>
        <begin position="6"/>
        <end position="93"/>
    </location>
</feature>
<sequence>MYTSIQVFPRKKSGQDEKNKPFYISTLDLTRMFHMTLHNAAEHLGISLTAMKNTCKKLGVKWPNKRERSRIQEERNEGLEGIFAGSSRGIGAARSEEGMGAGGNQDLANEHQRTGRTLLSAASNDMDGMGMMVGPLPAHGHAQVARSSGERLHHGAAPGLRMTAGPADEAAGPQHLTDVHESEDSWSWNSEPEAEEGDSPDPTNVFLVQGVPSEKKAHEP</sequence>
<keyword evidence="9" id="KW-1185">Reference proteome</keyword>
<accession>L1I838</accession>
<evidence type="ECO:0000256" key="2">
    <source>
        <dbReference type="ARBA" id="ARBA00023125"/>
    </source>
</evidence>
<dbReference type="Pfam" id="PF02042">
    <property type="entry name" value="RWP-RK"/>
    <property type="match status" value="1"/>
</dbReference>
<evidence type="ECO:0000256" key="3">
    <source>
        <dbReference type="ARBA" id="ARBA00023163"/>
    </source>
</evidence>
<dbReference type="PROSITE" id="PS51519">
    <property type="entry name" value="RWP_RK"/>
    <property type="match status" value="1"/>
</dbReference>
<dbReference type="GO" id="GO:0003677">
    <property type="term" value="F:DNA binding"/>
    <property type="evidence" value="ECO:0007669"/>
    <property type="project" value="UniProtKB-KW"/>
</dbReference>
<evidence type="ECO:0000256" key="5">
    <source>
        <dbReference type="SAM" id="MobiDB-lite"/>
    </source>
</evidence>
<dbReference type="GeneID" id="17288788"/>
<protein>
    <recommendedName>
        <fullName evidence="6">RWP-RK domain-containing protein</fullName>
    </recommendedName>
</protein>
<keyword evidence="2" id="KW-0238">DNA-binding</keyword>
<evidence type="ECO:0000259" key="6">
    <source>
        <dbReference type="PROSITE" id="PS51519"/>
    </source>
</evidence>
<reference evidence="8" key="3">
    <citation type="submission" date="2015-06" db="UniProtKB">
        <authorList>
            <consortium name="EnsemblProtists"/>
        </authorList>
    </citation>
    <scope>IDENTIFICATION</scope>
</reference>
<evidence type="ECO:0000256" key="1">
    <source>
        <dbReference type="ARBA" id="ARBA00023015"/>
    </source>
</evidence>
<keyword evidence="4" id="KW-0539">Nucleus</keyword>
<evidence type="ECO:0000313" key="9">
    <source>
        <dbReference type="Proteomes" id="UP000011087"/>
    </source>
</evidence>
<keyword evidence="3" id="KW-0804">Transcription</keyword>
<reference evidence="9" key="2">
    <citation type="submission" date="2012-11" db="EMBL/GenBank/DDBJ databases">
        <authorList>
            <person name="Kuo A."/>
            <person name="Curtis B.A."/>
            <person name="Tanifuji G."/>
            <person name="Burki F."/>
            <person name="Gruber A."/>
            <person name="Irimia M."/>
            <person name="Maruyama S."/>
            <person name="Arias M.C."/>
            <person name="Ball S.G."/>
            <person name="Gile G.H."/>
            <person name="Hirakawa Y."/>
            <person name="Hopkins J.F."/>
            <person name="Rensing S.A."/>
            <person name="Schmutz J."/>
            <person name="Symeonidi A."/>
            <person name="Elias M."/>
            <person name="Eveleigh R.J."/>
            <person name="Herman E.K."/>
            <person name="Klute M.J."/>
            <person name="Nakayama T."/>
            <person name="Obornik M."/>
            <person name="Reyes-Prieto A."/>
            <person name="Armbrust E.V."/>
            <person name="Aves S.J."/>
            <person name="Beiko R.G."/>
            <person name="Coutinho P."/>
            <person name="Dacks J.B."/>
            <person name="Durnford D.G."/>
            <person name="Fast N.M."/>
            <person name="Green B.R."/>
            <person name="Grisdale C."/>
            <person name="Hempe F."/>
            <person name="Henrissat B."/>
            <person name="Hoppner M.P."/>
            <person name="Ishida K.-I."/>
            <person name="Kim E."/>
            <person name="Koreny L."/>
            <person name="Kroth P.G."/>
            <person name="Liu Y."/>
            <person name="Malik S.-B."/>
            <person name="Maier U.G."/>
            <person name="McRose D."/>
            <person name="Mock T."/>
            <person name="Neilson J.A."/>
            <person name="Onodera N.T."/>
            <person name="Poole A.M."/>
            <person name="Pritham E.J."/>
            <person name="Richards T.A."/>
            <person name="Rocap G."/>
            <person name="Roy S.W."/>
            <person name="Sarai C."/>
            <person name="Schaack S."/>
            <person name="Shirato S."/>
            <person name="Slamovits C.H."/>
            <person name="Spencer D.F."/>
            <person name="Suzuki S."/>
            <person name="Worden A.Z."/>
            <person name="Zauner S."/>
            <person name="Barry K."/>
            <person name="Bell C."/>
            <person name="Bharti A.K."/>
            <person name="Crow J.A."/>
            <person name="Grimwood J."/>
            <person name="Kramer R."/>
            <person name="Lindquist E."/>
            <person name="Lucas S."/>
            <person name="Salamov A."/>
            <person name="McFadden G.I."/>
            <person name="Lane C.E."/>
            <person name="Keeling P.J."/>
            <person name="Gray M.W."/>
            <person name="Grigoriev I.V."/>
            <person name="Archibald J.M."/>
        </authorList>
    </citation>
    <scope>NUCLEOTIDE SEQUENCE</scope>
    <source>
        <strain evidence="9">CCMP2712</strain>
    </source>
</reference>
<dbReference type="RefSeq" id="XP_005819049.1">
    <property type="nucleotide sequence ID" value="XM_005818992.1"/>
</dbReference>
<dbReference type="EnsemblProtists" id="EKX32069">
    <property type="protein sequence ID" value="EKX32069"/>
    <property type="gene ID" value="GUITHDRAFT_121769"/>
</dbReference>
<gene>
    <name evidence="7" type="ORF">GUITHDRAFT_121769</name>
</gene>
<name>L1I838_GUITC</name>
<feature type="region of interest" description="Disordered" evidence="5">
    <location>
        <begin position="136"/>
        <end position="220"/>
    </location>
</feature>
<evidence type="ECO:0000313" key="8">
    <source>
        <dbReference type="EnsemblProtists" id="EKX32069"/>
    </source>
</evidence>
<dbReference type="KEGG" id="gtt:GUITHDRAFT_121769"/>
<dbReference type="PaxDb" id="55529-EKX32069"/>
<organism evidence="7">
    <name type="scientific">Guillardia theta (strain CCMP2712)</name>
    <name type="common">Cryptophyte</name>
    <dbReference type="NCBI Taxonomy" id="905079"/>
    <lineage>
        <taxon>Eukaryota</taxon>
        <taxon>Cryptophyceae</taxon>
        <taxon>Pyrenomonadales</taxon>
        <taxon>Geminigeraceae</taxon>
        <taxon>Guillardia</taxon>
    </lineage>
</organism>
<dbReference type="EMBL" id="JH993214">
    <property type="protein sequence ID" value="EKX32069.1"/>
    <property type="molecule type" value="Genomic_DNA"/>
</dbReference>
<keyword evidence="1" id="KW-0805">Transcription regulation</keyword>
<proteinExistence type="predicted"/>
<evidence type="ECO:0000256" key="4">
    <source>
        <dbReference type="ARBA" id="ARBA00023242"/>
    </source>
</evidence>
<dbReference type="OrthoDB" id="6270329at2759"/>
<dbReference type="InterPro" id="IPR003035">
    <property type="entry name" value="RWP-RK_dom"/>
</dbReference>
<evidence type="ECO:0000313" key="7">
    <source>
        <dbReference type="EMBL" id="EKX32069.1"/>
    </source>
</evidence>
<reference evidence="7 9" key="1">
    <citation type="journal article" date="2012" name="Nature">
        <title>Algal genomes reveal evolutionary mosaicism and the fate of nucleomorphs.</title>
        <authorList>
            <consortium name="DOE Joint Genome Institute"/>
            <person name="Curtis B.A."/>
            <person name="Tanifuji G."/>
            <person name="Burki F."/>
            <person name="Gruber A."/>
            <person name="Irimia M."/>
            <person name="Maruyama S."/>
            <person name="Arias M.C."/>
            <person name="Ball S.G."/>
            <person name="Gile G.H."/>
            <person name="Hirakawa Y."/>
            <person name="Hopkins J.F."/>
            <person name="Kuo A."/>
            <person name="Rensing S.A."/>
            <person name="Schmutz J."/>
            <person name="Symeonidi A."/>
            <person name="Elias M."/>
            <person name="Eveleigh R.J."/>
            <person name="Herman E.K."/>
            <person name="Klute M.J."/>
            <person name="Nakayama T."/>
            <person name="Obornik M."/>
            <person name="Reyes-Prieto A."/>
            <person name="Armbrust E.V."/>
            <person name="Aves S.J."/>
            <person name="Beiko R.G."/>
            <person name="Coutinho P."/>
            <person name="Dacks J.B."/>
            <person name="Durnford D.G."/>
            <person name="Fast N.M."/>
            <person name="Green B.R."/>
            <person name="Grisdale C.J."/>
            <person name="Hempel F."/>
            <person name="Henrissat B."/>
            <person name="Hoppner M.P."/>
            <person name="Ishida K."/>
            <person name="Kim E."/>
            <person name="Koreny L."/>
            <person name="Kroth P.G."/>
            <person name="Liu Y."/>
            <person name="Malik S.B."/>
            <person name="Maier U.G."/>
            <person name="McRose D."/>
            <person name="Mock T."/>
            <person name="Neilson J.A."/>
            <person name="Onodera N.T."/>
            <person name="Poole A.M."/>
            <person name="Pritham E.J."/>
            <person name="Richards T.A."/>
            <person name="Rocap G."/>
            <person name="Roy S.W."/>
            <person name="Sarai C."/>
            <person name="Schaack S."/>
            <person name="Shirato S."/>
            <person name="Slamovits C.H."/>
            <person name="Spencer D.F."/>
            <person name="Suzuki S."/>
            <person name="Worden A.Z."/>
            <person name="Zauner S."/>
            <person name="Barry K."/>
            <person name="Bell C."/>
            <person name="Bharti A.K."/>
            <person name="Crow J.A."/>
            <person name="Grimwood J."/>
            <person name="Kramer R."/>
            <person name="Lindquist E."/>
            <person name="Lucas S."/>
            <person name="Salamov A."/>
            <person name="McFadden G.I."/>
            <person name="Lane C.E."/>
            <person name="Keeling P.J."/>
            <person name="Gray M.W."/>
            <person name="Grigoriev I.V."/>
            <person name="Archibald J.M."/>
        </authorList>
    </citation>
    <scope>NUCLEOTIDE SEQUENCE</scope>
    <source>
        <strain evidence="7 9">CCMP2712</strain>
    </source>
</reference>
<dbReference type="Proteomes" id="UP000011087">
    <property type="component" value="Unassembled WGS sequence"/>
</dbReference>